<evidence type="ECO:0000256" key="1">
    <source>
        <dbReference type="ARBA" id="ARBA00006270"/>
    </source>
</evidence>
<evidence type="ECO:0000256" key="3">
    <source>
        <dbReference type="ARBA" id="ARBA00023134"/>
    </source>
</evidence>
<dbReference type="GeneID" id="7825080"/>
<keyword evidence="3" id="KW-0342">GTP-binding</keyword>
<keyword evidence="6" id="KW-1185">Reference proteome</keyword>
<gene>
    <name evidence="5" type="ORF">TTHERM_00320039</name>
</gene>
<dbReference type="AlphaFoldDB" id="A4VE74"/>
<dbReference type="InterPro" id="IPR027417">
    <property type="entry name" value="P-loop_NTPase"/>
</dbReference>
<dbReference type="PROSITE" id="PS51419">
    <property type="entry name" value="RAB"/>
    <property type="match status" value="1"/>
</dbReference>
<dbReference type="InterPro" id="IPR005225">
    <property type="entry name" value="Small_GTP-bd"/>
</dbReference>
<dbReference type="PRINTS" id="PR00449">
    <property type="entry name" value="RASTRNSFRMNG"/>
</dbReference>
<dbReference type="GO" id="GO:0003924">
    <property type="term" value="F:GTPase activity"/>
    <property type="evidence" value="ECO:0007669"/>
    <property type="project" value="InterPro"/>
</dbReference>
<dbReference type="CDD" id="cd00154">
    <property type="entry name" value="Rab"/>
    <property type="match status" value="1"/>
</dbReference>
<dbReference type="Proteomes" id="UP000009168">
    <property type="component" value="Unassembled WGS sequence"/>
</dbReference>
<keyword evidence="4" id="KW-0449">Lipoprotein</keyword>
<dbReference type="SMART" id="SM00173">
    <property type="entry name" value="RAS"/>
    <property type="match status" value="1"/>
</dbReference>
<dbReference type="OrthoDB" id="5976022at2759"/>
<protein>
    <submittedName>
        <fullName evidence="5">Small GTPase family Rab protein</fullName>
    </submittedName>
</protein>
<evidence type="ECO:0000313" key="5">
    <source>
        <dbReference type="EMBL" id="EDK31825.1"/>
    </source>
</evidence>
<dbReference type="GO" id="GO:0005525">
    <property type="term" value="F:GTP binding"/>
    <property type="evidence" value="ECO:0007669"/>
    <property type="project" value="UniProtKB-KW"/>
</dbReference>
<dbReference type="NCBIfam" id="TIGR00231">
    <property type="entry name" value="small_GTP"/>
    <property type="match status" value="1"/>
</dbReference>
<dbReference type="InParanoid" id="A4VE74"/>
<dbReference type="PROSITE" id="PS51421">
    <property type="entry name" value="RAS"/>
    <property type="match status" value="1"/>
</dbReference>
<evidence type="ECO:0000256" key="2">
    <source>
        <dbReference type="ARBA" id="ARBA00022741"/>
    </source>
</evidence>
<dbReference type="HOGENOM" id="CLU_041217_10_1_1"/>
<dbReference type="eggNOG" id="KOG0094">
    <property type="taxonomic scope" value="Eukaryota"/>
</dbReference>
<evidence type="ECO:0000256" key="4">
    <source>
        <dbReference type="ARBA" id="ARBA00023288"/>
    </source>
</evidence>
<reference evidence="6" key="1">
    <citation type="journal article" date="2006" name="PLoS Biol.">
        <title>Macronuclear genome sequence of the ciliate Tetrahymena thermophila, a model eukaryote.</title>
        <authorList>
            <person name="Eisen J.A."/>
            <person name="Coyne R.S."/>
            <person name="Wu M."/>
            <person name="Wu D."/>
            <person name="Thiagarajan M."/>
            <person name="Wortman J.R."/>
            <person name="Badger J.H."/>
            <person name="Ren Q."/>
            <person name="Amedeo P."/>
            <person name="Jones K.M."/>
            <person name="Tallon L.J."/>
            <person name="Delcher A.L."/>
            <person name="Salzberg S.L."/>
            <person name="Silva J.C."/>
            <person name="Haas B.J."/>
            <person name="Majoros W.H."/>
            <person name="Farzad M."/>
            <person name="Carlton J.M."/>
            <person name="Smith R.K. Jr."/>
            <person name="Garg J."/>
            <person name="Pearlman R.E."/>
            <person name="Karrer K.M."/>
            <person name="Sun L."/>
            <person name="Manning G."/>
            <person name="Elde N.C."/>
            <person name="Turkewitz A.P."/>
            <person name="Asai D.J."/>
            <person name="Wilkes D.E."/>
            <person name="Wang Y."/>
            <person name="Cai H."/>
            <person name="Collins K."/>
            <person name="Stewart B.A."/>
            <person name="Lee S.R."/>
            <person name="Wilamowska K."/>
            <person name="Weinberg Z."/>
            <person name="Ruzzo W.L."/>
            <person name="Wloga D."/>
            <person name="Gaertig J."/>
            <person name="Frankel J."/>
            <person name="Tsao C.-C."/>
            <person name="Gorovsky M.A."/>
            <person name="Keeling P.J."/>
            <person name="Waller R.F."/>
            <person name="Patron N.J."/>
            <person name="Cherry J.M."/>
            <person name="Stover N.A."/>
            <person name="Krieger C.J."/>
            <person name="del Toro C."/>
            <person name="Ryder H.F."/>
            <person name="Williamson S.C."/>
            <person name="Barbeau R.A."/>
            <person name="Hamilton E.P."/>
            <person name="Orias E."/>
        </authorList>
    </citation>
    <scope>NUCLEOTIDE SEQUENCE [LARGE SCALE GENOMIC DNA]</scope>
    <source>
        <strain evidence="6">SB210</strain>
    </source>
</reference>
<dbReference type="SUPFAM" id="SSF52540">
    <property type="entry name" value="P-loop containing nucleoside triphosphate hydrolases"/>
    <property type="match status" value="1"/>
</dbReference>
<dbReference type="PANTHER" id="PTHR47980">
    <property type="entry name" value="LD44762P"/>
    <property type="match status" value="1"/>
</dbReference>
<comment type="similarity">
    <text evidence="1">Belongs to the small GTPase superfamily. Rab family.</text>
</comment>
<dbReference type="EMBL" id="GG662743">
    <property type="protein sequence ID" value="EDK31825.1"/>
    <property type="molecule type" value="Genomic_DNA"/>
</dbReference>
<evidence type="ECO:0000313" key="6">
    <source>
        <dbReference type="Proteomes" id="UP000009168"/>
    </source>
</evidence>
<accession>A4VE74</accession>
<dbReference type="Gene3D" id="3.40.50.300">
    <property type="entry name" value="P-loop containing nucleotide triphosphate hydrolases"/>
    <property type="match status" value="1"/>
</dbReference>
<dbReference type="InterPro" id="IPR050305">
    <property type="entry name" value="Small_GTPase_Rab"/>
</dbReference>
<sequence length="171" mass="20085">MKEDKPNILKRLIVLGDSNVGKTTLLKSFVFNKEDRQYAFYNIEFHCQVYEKDNQKIKLFLFDSFGQRSFKFKKNFMIKCNFIVLLYDITNRDSFDSICIQVISQIYKESNPIIILIGNKCDLESKRQVSFKEGLDIANQYGVFFYEVSALKGIRVDEFINDVLNKIIQIS</sequence>
<dbReference type="InterPro" id="IPR001806">
    <property type="entry name" value="Small_GTPase"/>
</dbReference>
<dbReference type="Pfam" id="PF00071">
    <property type="entry name" value="Ras"/>
    <property type="match status" value="1"/>
</dbReference>
<keyword evidence="2" id="KW-0547">Nucleotide-binding</keyword>
<dbReference type="RefSeq" id="XP_001471282.1">
    <property type="nucleotide sequence ID" value="XM_001471232.2"/>
</dbReference>
<proteinExistence type="inferred from homology"/>
<dbReference type="OMA" id="FDSICIQ"/>
<organism evidence="5 6">
    <name type="scientific">Tetrahymena thermophila (strain SB210)</name>
    <dbReference type="NCBI Taxonomy" id="312017"/>
    <lineage>
        <taxon>Eukaryota</taxon>
        <taxon>Sar</taxon>
        <taxon>Alveolata</taxon>
        <taxon>Ciliophora</taxon>
        <taxon>Intramacronucleata</taxon>
        <taxon>Oligohymenophorea</taxon>
        <taxon>Hymenostomatida</taxon>
        <taxon>Tetrahymenina</taxon>
        <taxon>Tetrahymenidae</taxon>
        <taxon>Tetrahymena</taxon>
    </lineage>
</organism>
<dbReference type="SMART" id="SM00175">
    <property type="entry name" value="RAB"/>
    <property type="match status" value="1"/>
</dbReference>
<dbReference type="SMART" id="SM00174">
    <property type="entry name" value="RHO"/>
    <property type="match status" value="1"/>
</dbReference>
<dbReference type="STRING" id="312017.A4VE74"/>
<name>A4VE74_TETTS</name>
<dbReference type="KEGG" id="tet:TTHERM_00320039"/>